<dbReference type="PANTHER" id="PTHR45036:SF1">
    <property type="entry name" value="METHYLTRANSFERASE LIKE 7A"/>
    <property type="match status" value="1"/>
</dbReference>
<dbReference type="PANTHER" id="PTHR45036">
    <property type="entry name" value="METHYLTRANSFERASE LIKE 7B"/>
    <property type="match status" value="1"/>
</dbReference>
<organism evidence="2 3">
    <name type="scientific">Oryzihumus leptocrescens</name>
    <dbReference type="NCBI Taxonomy" id="297536"/>
    <lineage>
        <taxon>Bacteria</taxon>
        <taxon>Bacillati</taxon>
        <taxon>Actinomycetota</taxon>
        <taxon>Actinomycetes</taxon>
        <taxon>Micrococcales</taxon>
        <taxon>Intrasporangiaceae</taxon>
        <taxon>Oryzihumus</taxon>
    </lineage>
</organism>
<evidence type="ECO:0000313" key="3">
    <source>
        <dbReference type="Proteomes" id="UP000319514"/>
    </source>
</evidence>
<accession>A0A542Z8Q6</accession>
<dbReference type="Pfam" id="PF08241">
    <property type="entry name" value="Methyltransf_11"/>
    <property type="match status" value="1"/>
</dbReference>
<keyword evidence="3" id="KW-1185">Reference proteome</keyword>
<evidence type="ECO:0000313" key="2">
    <source>
        <dbReference type="EMBL" id="TQL56705.1"/>
    </source>
</evidence>
<dbReference type="RefSeq" id="WP_141790095.1">
    <property type="nucleotide sequence ID" value="NZ_BAAAKX010000008.1"/>
</dbReference>
<dbReference type="EMBL" id="VFOQ01000002">
    <property type="protein sequence ID" value="TQL56705.1"/>
    <property type="molecule type" value="Genomic_DNA"/>
</dbReference>
<proteinExistence type="predicted"/>
<gene>
    <name evidence="2" type="ORF">FB474_3466</name>
</gene>
<evidence type="ECO:0000259" key="1">
    <source>
        <dbReference type="Pfam" id="PF08241"/>
    </source>
</evidence>
<feature type="domain" description="Methyltransferase type 11" evidence="1">
    <location>
        <begin position="43"/>
        <end position="137"/>
    </location>
</feature>
<dbReference type="Gene3D" id="3.40.50.150">
    <property type="entry name" value="Vaccinia Virus protein VP39"/>
    <property type="match status" value="1"/>
</dbReference>
<sequence>MGRRLENPRFARAYLRLAPQADERGVGEHRDRLLAGLTGVVCELGAGQGLNFARYPASVTRVVAVEPEPTLRVEATRLARSAAVPVAVVAADAAALPLADGSCDAVVASLLLCSVDSQAAVLAEAHRVLRPGGVLAFYEHVRSRSALVGLLEDVATPLWTRLAGGCHPNRDTPRAVTGAGFAIEALDRFGYSPGGLVPPTAHVIGRAFRG</sequence>
<dbReference type="InterPro" id="IPR013216">
    <property type="entry name" value="Methyltransf_11"/>
</dbReference>
<name>A0A542Z8Q6_9MICO</name>
<protein>
    <submittedName>
        <fullName evidence="2">Methyltransferase family protein</fullName>
    </submittedName>
</protein>
<keyword evidence="2" id="KW-0808">Transferase</keyword>
<dbReference type="GO" id="GO:0032259">
    <property type="term" value="P:methylation"/>
    <property type="evidence" value="ECO:0007669"/>
    <property type="project" value="UniProtKB-KW"/>
</dbReference>
<dbReference type="GO" id="GO:0008757">
    <property type="term" value="F:S-adenosylmethionine-dependent methyltransferase activity"/>
    <property type="evidence" value="ECO:0007669"/>
    <property type="project" value="InterPro"/>
</dbReference>
<keyword evidence="2" id="KW-0489">Methyltransferase</keyword>
<dbReference type="AlphaFoldDB" id="A0A542Z8Q6"/>
<dbReference type="Proteomes" id="UP000319514">
    <property type="component" value="Unassembled WGS sequence"/>
</dbReference>
<dbReference type="SUPFAM" id="SSF53335">
    <property type="entry name" value="S-adenosyl-L-methionine-dependent methyltransferases"/>
    <property type="match status" value="1"/>
</dbReference>
<comment type="caution">
    <text evidence="2">The sequence shown here is derived from an EMBL/GenBank/DDBJ whole genome shotgun (WGS) entry which is preliminary data.</text>
</comment>
<dbReference type="InterPro" id="IPR029063">
    <property type="entry name" value="SAM-dependent_MTases_sf"/>
</dbReference>
<dbReference type="InterPro" id="IPR052356">
    <property type="entry name" value="Thiol_S-MT"/>
</dbReference>
<reference evidence="2 3" key="1">
    <citation type="submission" date="2019-06" db="EMBL/GenBank/DDBJ databases">
        <title>Sequencing the genomes of 1000 actinobacteria strains.</title>
        <authorList>
            <person name="Klenk H.-P."/>
        </authorList>
    </citation>
    <scope>NUCLEOTIDE SEQUENCE [LARGE SCALE GENOMIC DNA]</scope>
    <source>
        <strain evidence="2 3">DSM 18082</strain>
    </source>
</reference>
<dbReference type="CDD" id="cd02440">
    <property type="entry name" value="AdoMet_MTases"/>
    <property type="match status" value="1"/>
</dbReference>
<dbReference type="OrthoDB" id="9797252at2"/>